<dbReference type="EMBL" id="FXUG01000025">
    <property type="protein sequence ID" value="SMP78260.1"/>
    <property type="molecule type" value="Genomic_DNA"/>
</dbReference>
<proteinExistence type="predicted"/>
<feature type="transmembrane region" description="Helical" evidence="1">
    <location>
        <begin position="68"/>
        <end position="88"/>
    </location>
</feature>
<gene>
    <name evidence="2" type="ORF">SAMN06265222_12518</name>
</gene>
<dbReference type="Proteomes" id="UP001158067">
    <property type="component" value="Unassembled WGS sequence"/>
</dbReference>
<organism evidence="2 3">
    <name type="scientific">Neorhodopirellula lusitana</name>
    <dbReference type="NCBI Taxonomy" id="445327"/>
    <lineage>
        <taxon>Bacteria</taxon>
        <taxon>Pseudomonadati</taxon>
        <taxon>Planctomycetota</taxon>
        <taxon>Planctomycetia</taxon>
        <taxon>Pirellulales</taxon>
        <taxon>Pirellulaceae</taxon>
        <taxon>Neorhodopirellula</taxon>
    </lineage>
</organism>
<protein>
    <submittedName>
        <fullName evidence="2">Uncharacterized protein</fullName>
    </submittedName>
</protein>
<dbReference type="RefSeq" id="WP_283435476.1">
    <property type="nucleotide sequence ID" value="NZ_FXUG01000025.1"/>
</dbReference>
<feature type="transmembrane region" description="Helical" evidence="1">
    <location>
        <begin position="38"/>
        <end position="56"/>
    </location>
</feature>
<keyword evidence="3" id="KW-1185">Reference proteome</keyword>
<evidence type="ECO:0000256" key="1">
    <source>
        <dbReference type="SAM" id="Phobius"/>
    </source>
</evidence>
<reference evidence="2 3" key="1">
    <citation type="submission" date="2017-05" db="EMBL/GenBank/DDBJ databases">
        <authorList>
            <person name="Varghese N."/>
            <person name="Submissions S."/>
        </authorList>
    </citation>
    <scope>NUCLEOTIDE SEQUENCE [LARGE SCALE GENOMIC DNA]</scope>
    <source>
        <strain evidence="2 3">DSM 25457</strain>
    </source>
</reference>
<keyword evidence="1" id="KW-1133">Transmembrane helix</keyword>
<keyword evidence="1" id="KW-0812">Transmembrane</keyword>
<comment type="caution">
    <text evidence="2">The sequence shown here is derived from an EMBL/GenBank/DDBJ whole genome shotgun (WGS) entry which is preliminary data.</text>
</comment>
<feature type="transmembrane region" description="Helical" evidence="1">
    <location>
        <begin position="12"/>
        <end position="33"/>
    </location>
</feature>
<accession>A0ABY1QRL4</accession>
<name>A0ABY1QRL4_9BACT</name>
<evidence type="ECO:0000313" key="2">
    <source>
        <dbReference type="EMBL" id="SMP78260.1"/>
    </source>
</evidence>
<evidence type="ECO:0000313" key="3">
    <source>
        <dbReference type="Proteomes" id="UP001158067"/>
    </source>
</evidence>
<sequence length="94" mass="10210">MKTGWQRRPDNWPAWLQIATALMCVLPAIASLFAGQNVFALACAVGGFAFWCWLGRRTTGFPLLFDTLGMQVLLASGAAALIATIRLIRILVTS</sequence>
<keyword evidence="1" id="KW-0472">Membrane</keyword>